<feature type="domain" description="RNase H type-1" evidence="1">
    <location>
        <begin position="67"/>
        <end position="111"/>
    </location>
</feature>
<reference evidence="2" key="1">
    <citation type="journal article" date="2005" name="PLoS Biol.">
        <title>The genomes of Oryza sativa: a history of duplications.</title>
        <authorList>
            <person name="Yu J."/>
            <person name="Wang J."/>
            <person name="Lin W."/>
            <person name="Li S."/>
            <person name="Li H."/>
            <person name="Zhou J."/>
            <person name="Ni P."/>
            <person name="Dong W."/>
            <person name="Hu S."/>
            <person name="Zeng C."/>
            <person name="Zhang J."/>
            <person name="Zhang Y."/>
            <person name="Li R."/>
            <person name="Xu Z."/>
            <person name="Li S."/>
            <person name="Li X."/>
            <person name="Zheng H."/>
            <person name="Cong L."/>
            <person name="Lin L."/>
            <person name="Yin J."/>
            <person name="Geng J."/>
            <person name="Li G."/>
            <person name="Shi J."/>
            <person name="Liu J."/>
            <person name="Lv H."/>
            <person name="Li J."/>
            <person name="Wang J."/>
            <person name="Deng Y."/>
            <person name="Ran L."/>
            <person name="Shi X."/>
            <person name="Wang X."/>
            <person name="Wu Q."/>
            <person name="Li C."/>
            <person name="Ren X."/>
            <person name="Wang J."/>
            <person name="Wang X."/>
            <person name="Li D."/>
            <person name="Liu D."/>
            <person name="Zhang X."/>
            <person name="Ji Z."/>
            <person name="Zhao W."/>
            <person name="Sun Y."/>
            <person name="Zhang Z."/>
            <person name="Bao J."/>
            <person name="Han Y."/>
            <person name="Dong L."/>
            <person name="Ji J."/>
            <person name="Chen P."/>
            <person name="Wu S."/>
            <person name="Liu J."/>
            <person name="Xiao Y."/>
            <person name="Bu D."/>
            <person name="Tan J."/>
            <person name="Yang L."/>
            <person name="Ye C."/>
            <person name="Zhang J."/>
            <person name="Xu J."/>
            <person name="Zhou Y."/>
            <person name="Yu Y."/>
            <person name="Zhang B."/>
            <person name="Zhuang S."/>
            <person name="Wei H."/>
            <person name="Liu B."/>
            <person name="Lei M."/>
            <person name="Yu H."/>
            <person name="Li Y."/>
            <person name="Xu H."/>
            <person name="Wei S."/>
            <person name="He X."/>
            <person name="Fang L."/>
            <person name="Zhang Z."/>
            <person name="Zhang Y."/>
            <person name="Huang X."/>
            <person name="Su Z."/>
            <person name="Tong W."/>
            <person name="Li J."/>
            <person name="Tong Z."/>
            <person name="Li S."/>
            <person name="Ye J."/>
            <person name="Wang L."/>
            <person name="Fang L."/>
            <person name="Lei T."/>
            <person name="Chen C."/>
            <person name="Chen H."/>
            <person name="Xu Z."/>
            <person name="Li H."/>
            <person name="Huang H."/>
            <person name="Zhang F."/>
            <person name="Xu H."/>
            <person name="Li N."/>
            <person name="Zhao C."/>
            <person name="Li S."/>
            <person name="Dong L."/>
            <person name="Huang Y."/>
            <person name="Li L."/>
            <person name="Xi Y."/>
            <person name="Qi Q."/>
            <person name="Li W."/>
            <person name="Zhang B."/>
            <person name="Hu W."/>
            <person name="Zhang Y."/>
            <person name="Tian X."/>
            <person name="Jiao Y."/>
            <person name="Liang X."/>
            <person name="Jin J."/>
            <person name="Gao L."/>
            <person name="Zheng W."/>
            <person name="Hao B."/>
            <person name="Liu S."/>
            <person name="Wang W."/>
            <person name="Yuan L."/>
            <person name="Cao M."/>
            <person name="McDermott J."/>
            <person name="Samudrala R."/>
            <person name="Wang J."/>
            <person name="Wong G.K."/>
            <person name="Yang H."/>
        </authorList>
    </citation>
    <scope>NUCLEOTIDE SEQUENCE [LARGE SCALE GENOMIC DNA]</scope>
</reference>
<dbReference type="InterPro" id="IPR002156">
    <property type="entry name" value="RNaseH_domain"/>
</dbReference>
<dbReference type="AlphaFoldDB" id="A0A8J8YHR8"/>
<dbReference type="Pfam" id="PF13456">
    <property type="entry name" value="RVT_3"/>
    <property type="match status" value="1"/>
</dbReference>
<dbReference type="EMBL" id="CM000142">
    <property type="protein sequence ID" value="EEE63375.1"/>
    <property type="molecule type" value="Genomic_DNA"/>
</dbReference>
<sequence>MFLSPQLPAAPCRSPVLTIVVPAGLADREVGSADAGVVQAELRRLRVPRRVSASEHRWHHPWLRLRRCLAFTETTEHWTVGVVEGRAMIRGLRLALACFVERIVVEGDDLVLRR</sequence>
<dbReference type="GO" id="GO:0004523">
    <property type="term" value="F:RNA-DNA hybrid ribonuclease activity"/>
    <property type="evidence" value="ECO:0007669"/>
    <property type="project" value="InterPro"/>
</dbReference>
<reference evidence="2" key="2">
    <citation type="submission" date="2008-12" db="EMBL/GenBank/DDBJ databases">
        <title>Improved gene annotation of the rice (Oryza sativa) genomes.</title>
        <authorList>
            <person name="Wang J."/>
            <person name="Li R."/>
            <person name="Fan W."/>
            <person name="Huang Q."/>
            <person name="Zhang J."/>
            <person name="Zhou Y."/>
            <person name="Hu Y."/>
            <person name="Zi S."/>
            <person name="Li J."/>
            <person name="Ni P."/>
            <person name="Zheng H."/>
            <person name="Zhang Y."/>
            <person name="Zhao M."/>
            <person name="Hao Q."/>
            <person name="McDermott J."/>
            <person name="Samudrala R."/>
            <person name="Kristiansen K."/>
            <person name="Wong G.K.-S."/>
        </authorList>
    </citation>
    <scope>NUCLEOTIDE SEQUENCE</scope>
</reference>
<accession>A0A8J8YHR8</accession>
<evidence type="ECO:0000259" key="1">
    <source>
        <dbReference type="Pfam" id="PF13456"/>
    </source>
</evidence>
<protein>
    <recommendedName>
        <fullName evidence="1">RNase H type-1 domain-containing protein</fullName>
    </recommendedName>
</protein>
<dbReference type="Proteomes" id="UP000007752">
    <property type="component" value="Chromosome 5"/>
</dbReference>
<gene>
    <name evidence="2" type="ORF">OsJ_18187</name>
</gene>
<dbReference type="GO" id="GO:0003676">
    <property type="term" value="F:nucleic acid binding"/>
    <property type="evidence" value="ECO:0007669"/>
    <property type="project" value="InterPro"/>
</dbReference>
<evidence type="ECO:0000313" key="2">
    <source>
        <dbReference type="EMBL" id="EEE63375.1"/>
    </source>
</evidence>
<name>A0A8J8YHR8_ORYSJ</name>
<proteinExistence type="predicted"/>
<organism evidence="2">
    <name type="scientific">Oryza sativa subsp. japonica</name>
    <name type="common">Rice</name>
    <dbReference type="NCBI Taxonomy" id="39947"/>
    <lineage>
        <taxon>Eukaryota</taxon>
        <taxon>Viridiplantae</taxon>
        <taxon>Streptophyta</taxon>
        <taxon>Embryophyta</taxon>
        <taxon>Tracheophyta</taxon>
        <taxon>Spermatophyta</taxon>
        <taxon>Magnoliopsida</taxon>
        <taxon>Liliopsida</taxon>
        <taxon>Poales</taxon>
        <taxon>Poaceae</taxon>
        <taxon>BOP clade</taxon>
        <taxon>Oryzoideae</taxon>
        <taxon>Oryzeae</taxon>
        <taxon>Oryzinae</taxon>
        <taxon>Oryza</taxon>
        <taxon>Oryza sativa</taxon>
    </lineage>
</organism>